<dbReference type="Proteomes" id="UP000029445">
    <property type="component" value="Chromosome 7"/>
</dbReference>
<evidence type="ECO:0000256" key="1">
    <source>
        <dbReference type="ARBA" id="ARBA00000900"/>
    </source>
</evidence>
<dbReference type="GO" id="GO:0005737">
    <property type="term" value="C:cytoplasm"/>
    <property type="evidence" value="ECO:0007669"/>
    <property type="project" value="UniProtKB-SubCell"/>
</dbReference>
<comment type="similarity">
    <text evidence="11">Belongs to the ZNF598/HEL2 family.</text>
</comment>
<dbReference type="GO" id="GO:0072344">
    <property type="term" value="P:rescue of stalled ribosome"/>
    <property type="evidence" value="ECO:0007669"/>
    <property type="project" value="InterPro"/>
</dbReference>
<dbReference type="SMART" id="SM00355">
    <property type="entry name" value="ZnF_C2H2"/>
    <property type="match status" value="4"/>
</dbReference>
<dbReference type="InterPro" id="IPR057634">
    <property type="entry name" value="PAH_ZNF598/HEL2"/>
</dbReference>
<evidence type="ECO:0000256" key="5">
    <source>
        <dbReference type="ARBA" id="ARBA00022490"/>
    </source>
</evidence>
<dbReference type="InterPro" id="IPR001841">
    <property type="entry name" value="Znf_RING"/>
</dbReference>
<evidence type="ECO:0000256" key="9">
    <source>
        <dbReference type="ARBA" id="ARBA00022771"/>
    </source>
</evidence>
<dbReference type="GO" id="GO:0016567">
    <property type="term" value="P:protein ubiquitination"/>
    <property type="evidence" value="ECO:0007669"/>
    <property type="project" value="TreeGrafter"/>
</dbReference>
<dbReference type="PROSITE" id="PS00028">
    <property type="entry name" value="ZINC_FINGER_C2H2_1"/>
    <property type="match status" value="1"/>
</dbReference>
<feature type="compositionally biased region" description="Low complexity" evidence="13">
    <location>
        <begin position="471"/>
        <end position="483"/>
    </location>
</feature>
<dbReference type="InterPro" id="IPR013087">
    <property type="entry name" value="Znf_C2H2_type"/>
</dbReference>
<dbReference type="PANTHER" id="PTHR22938">
    <property type="entry name" value="ZINC FINGER PROTEIN 598"/>
    <property type="match status" value="1"/>
</dbReference>
<feature type="compositionally biased region" description="Polar residues" evidence="13">
    <location>
        <begin position="374"/>
        <end position="383"/>
    </location>
</feature>
<comment type="subcellular location">
    <subcellularLocation>
        <location evidence="2">Cytoplasm</location>
    </subcellularLocation>
</comment>
<keyword evidence="16" id="KW-1185">Reference proteome</keyword>
<dbReference type="PROSITE" id="PS50089">
    <property type="entry name" value="ZF_RING_2"/>
    <property type="match status" value="1"/>
</dbReference>
<feature type="region of interest" description="Disordered" evidence="13">
    <location>
        <begin position="374"/>
        <end position="496"/>
    </location>
</feature>
<dbReference type="PANTHER" id="PTHR22938:SF0">
    <property type="entry name" value="E3 UBIQUITIN-PROTEIN LIGASE ZNF598"/>
    <property type="match status" value="1"/>
</dbReference>
<evidence type="ECO:0000313" key="15">
    <source>
        <dbReference type="EMBL" id="KGB76249.1"/>
    </source>
</evidence>
<evidence type="ECO:0000259" key="14">
    <source>
        <dbReference type="PROSITE" id="PS50089"/>
    </source>
</evidence>
<accession>A0A095C9A6</accession>
<dbReference type="HOGENOM" id="CLU_008515_0_0_1"/>
<dbReference type="InterPro" id="IPR056437">
    <property type="entry name" value="Znf-C2H2_ZNF598/HEL2"/>
</dbReference>
<dbReference type="CDD" id="cd16615">
    <property type="entry name" value="RING-HC_ZNF598"/>
    <property type="match status" value="1"/>
</dbReference>
<dbReference type="EC" id="2.3.2.27" evidence="4"/>
<feature type="domain" description="RING-type" evidence="14">
    <location>
        <begin position="61"/>
        <end position="101"/>
    </location>
</feature>
<dbReference type="Pfam" id="PF25447">
    <property type="entry name" value="RING_ZNF598"/>
    <property type="match status" value="1"/>
</dbReference>
<feature type="compositionally biased region" description="Basic and acidic residues" evidence="13">
    <location>
        <begin position="759"/>
        <end position="778"/>
    </location>
</feature>
<feature type="compositionally biased region" description="Polar residues" evidence="13">
    <location>
        <begin position="664"/>
        <end position="679"/>
    </location>
</feature>
<reference evidence="15 16" key="2">
    <citation type="journal article" date="2018" name="Proc. Natl. Acad. Sci.">
        <title>RNAi is a critical determinant of centromere evolution in closely related fungi.</title>
        <authorList>
            <person name="Yadav V."/>
            <person name="Sun S."/>
            <person name="Billmyre R.B."/>
            <person name="Thimmappa B.C."/>
            <person name="Shea T."/>
            <person name="Lintner R."/>
            <person name="Bakkeren G."/>
            <person name="Cuomo C.A."/>
            <person name="Heitman J."/>
            <person name="Sanyal K."/>
        </authorList>
    </citation>
    <scope>NUCLEOTIDE SEQUENCE [LARGE SCALE GENOMIC DNA]</scope>
    <source>
        <strain evidence="15 16">R265</strain>
    </source>
</reference>
<dbReference type="KEGG" id="cdeu:CNBG_2087"/>
<feature type="region of interest" description="Disordered" evidence="13">
    <location>
        <begin position="748"/>
        <end position="845"/>
    </location>
</feature>
<dbReference type="GO" id="GO:0061630">
    <property type="term" value="F:ubiquitin protein ligase activity"/>
    <property type="evidence" value="ECO:0007669"/>
    <property type="project" value="UniProtKB-EC"/>
</dbReference>
<comment type="pathway">
    <text evidence="3">Protein modification; protein ubiquitination.</text>
</comment>
<evidence type="ECO:0000313" key="16">
    <source>
        <dbReference type="Proteomes" id="UP000029445"/>
    </source>
</evidence>
<dbReference type="STRING" id="294750.A0A095C9A6"/>
<dbReference type="GO" id="GO:0043022">
    <property type="term" value="F:ribosome binding"/>
    <property type="evidence" value="ECO:0007669"/>
    <property type="project" value="TreeGrafter"/>
</dbReference>
<keyword evidence="8" id="KW-0479">Metal-binding</keyword>
<name>A0A095C9A6_CRYD2</name>
<keyword evidence="9 12" id="KW-0863">Zinc-finger</keyword>
<feature type="compositionally biased region" description="Gly residues" evidence="13">
    <location>
        <begin position="650"/>
        <end position="661"/>
    </location>
</feature>
<evidence type="ECO:0000256" key="2">
    <source>
        <dbReference type="ARBA" id="ARBA00004496"/>
    </source>
</evidence>
<protein>
    <recommendedName>
        <fullName evidence="4">RING-type E3 ubiquitin transferase</fullName>
        <ecNumber evidence="4">2.3.2.27</ecNumber>
    </recommendedName>
</protein>
<feature type="region of interest" description="Disordered" evidence="13">
    <location>
        <begin position="636"/>
        <end position="720"/>
    </location>
</feature>
<sequence length="845" mass="91452">MAKGKATKQKTSPKAAPTITPPDPTHAIAHVPTHTTDEKRELQTSTKASIATPAEVEEDVCFICAEPITFWSAGVCGHKTCHVCAVRLRTFYKKTDCTFCKTPLPTVLFSRSPDTPFPNESHLEPSPADVIAKAQEGAKKGERWDKGLTLPGTLDLGAFPYVDEKLGVVFEDEDMMESTLTLLRFNCPYPECSFQAVNWPSLERHTLSTHGKVICTLCRSQLSRFAHEQVLFTPHLLSLHDPSRLKRGQKPPKPRGPKEEEEVKSWEAPHPMCEFCHKAFFGPDELFKHMRSDHEECHVCREQGNRHVYFENYHKLEQHWRDEHYPCTQPQCIEDRFVVFGSELDLRAHMMEVHGNQMSARDRANARYLPVNFNTLSSGSRGSTHPAGGRGFSLSQSSIPGAGRDSNAPSRMRANDSPHVQALDDTPAMTPAQIAQQRRQIQADRSESMAAGQNMGRRRGFATGLSREGEAAPSPASMSAPASGYNTPREDVDEATASRHAELLSRVSMLTNDSATKLASFRSAVRSFKNNESGARDMVDSVFNVFERDLDVTIGIAREVARLFESEGDKDKAKDLIEALNTLRVEQRDQFPSLGSAPSGLGTNWSGVASGTILDAKRATRTSGTSRAVWDRVEAAAASQPVNKPRATTGIGGRWVPGAGGSRAQLNSESAFPTLGATQSSAGPSKAVGSSSSRSSGAYATPWAAGGAGPSSRTPSALAGPQIRSVHNPAAATTTKKNKALSSAAFPALPVSSGSRGMTAEERKALFSKPTPREESIRRITGQANAPPPVNSWKAGSSNGRGEVDAMEGLSLDEHAAVQGQGQQQGGGKKKGKQKQLLFSVSARP</sequence>
<dbReference type="OrthoDB" id="3838338at2759"/>
<proteinExistence type="inferred from homology"/>
<feature type="compositionally biased region" description="Basic residues" evidence="13">
    <location>
        <begin position="245"/>
        <end position="255"/>
    </location>
</feature>
<evidence type="ECO:0000256" key="4">
    <source>
        <dbReference type="ARBA" id="ARBA00012483"/>
    </source>
</evidence>
<keyword evidence="10" id="KW-0862">Zinc</keyword>
<evidence type="ECO:0000256" key="6">
    <source>
        <dbReference type="ARBA" id="ARBA00022553"/>
    </source>
</evidence>
<evidence type="ECO:0000256" key="12">
    <source>
        <dbReference type="PROSITE-ProRule" id="PRU00175"/>
    </source>
</evidence>
<keyword evidence="7" id="KW-0808">Transferase</keyword>
<feature type="region of interest" description="Disordered" evidence="13">
    <location>
        <begin position="1"/>
        <end position="49"/>
    </location>
</feature>
<dbReference type="VEuPathDB" id="FungiDB:CNBG_2087"/>
<dbReference type="SUPFAM" id="SSF57850">
    <property type="entry name" value="RING/U-box"/>
    <property type="match status" value="1"/>
</dbReference>
<dbReference type="GO" id="GO:0008270">
    <property type="term" value="F:zinc ion binding"/>
    <property type="evidence" value="ECO:0007669"/>
    <property type="project" value="UniProtKB-KW"/>
</dbReference>
<dbReference type="OMA" id="AHEHTLH"/>
<evidence type="ECO:0000256" key="3">
    <source>
        <dbReference type="ARBA" id="ARBA00004906"/>
    </source>
</evidence>
<dbReference type="RefSeq" id="XP_062882143.1">
    <property type="nucleotide sequence ID" value="XM_063026188.1"/>
</dbReference>
<evidence type="ECO:0000256" key="10">
    <source>
        <dbReference type="ARBA" id="ARBA00022833"/>
    </source>
</evidence>
<dbReference type="InterPro" id="IPR044288">
    <property type="entry name" value="ZNF598/HEL2"/>
</dbReference>
<gene>
    <name evidence="15" type="ORF">CNBG_2087</name>
</gene>
<keyword evidence="5" id="KW-0963">Cytoplasm</keyword>
<evidence type="ECO:0000256" key="11">
    <source>
        <dbReference type="ARBA" id="ARBA00035113"/>
    </source>
</evidence>
<feature type="region of interest" description="Disordered" evidence="13">
    <location>
        <begin position="242"/>
        <end position="263"/>
    </location>
</feature>
<dbReference type="EMBL" id="CP025765">
    <property type="protein sequence ID" value="KGB76249.1"/>
    <property type="molecule type" value="Genomic_DNA"/>
</dbReference>
<keyword evidence="6" id="KW-0597">Phosphoprotein</keyword>
<feature type="compositionally biased region" description="Low complexity" evidence="13">
    <location>
        <begin position="680"/>
        <end position="698"/>
    </location>
</feature>
<reference evidence="15 16" key="1">
    <citation type="journal article" date="2011" name="MBio">
        <title>Genome variation in Cryptococcus gattii, an emerging pathogen of immunocompetent hosts.</title>
        <authorList>
            <person name="D'Souza C.A."/>
            <person name="Kronstad J.W."/>
            <person name="Taylor G."/>
            <person name="Warren R."/>
            <person name="Yuen M."/>
            <person name="Hu G."/>
            <person name="Jung W.H."/>
            <person name="Sham A."/>
            <person name="Kidd S.E."/>
            <person name="Tangen K."/>
            <person name="Lee N."/>
            <person name="Zeilmaker T."/>
            <person name="Sawkins J."/>
            <person name="McVicker G."/>
            <person name="Shah S."/>
            <person name="Gnerre S."/>
            <person name="Griggs A."/>
            <person name="Zeng Q."/>
            <person name="Bartlett K."/>
            <person name="Li W."/>
            <person name="Wang X."/>
            <person name="Heitman J."/>
            <person name="Stajich J.E."/>
            <person name="Fraser J.A."/>
            <person name="Meyer W."/>
            <person name="Carter D."/>
            <person name="Schein J."/>
            <person name="Krzywinski M."/>
            <person name="Kwon-Chung K.J."/>
            <person name="Varma A."/>
            <person name="Wang J."/>
            <person name="Brunham R."/>
            <person name="Fyfe M."/>
            <person name="Ouellette B.F."/>
            <person name="Siddiqui A."/>
            <person name="Marra M."/>
            <person name="Jones S."/>
            <person name="Holt R."/>
            <person name="Birren B.W."/>
            <person name="Galagan J.E."/>
            <person name="Cuomo C.A."/>
        </authorList>
    </citation>
    <scope>NUCLEOTIDE SEQUENCE [LARGE SCALE GENOMIC DNA]</scope>
    <source>
        <strain evidence="15 16">R265</strain>
    </source>
</reference>
<dbReference type="GeneID" id="88178462"/>
<evidence type="ECO:0000256" key="7">
    <source>
        <dbReference type="ARBA" id="ARBA00022679"/>
    </source>
</evidence>
<dbReference type="AlphaFoldDB" id="A0A095C9A6"/>
<organism evidence="15 16">
    <name type="scientific">Cryptococcus deuterogattii (strain R265)</name>
    <name type="common">Cryptococcus gattii VGII (strain R265)</name>
    <dbReference type="NCBI Taxonomy" id="294750"/>
    <lineage>
        <taxon>Eukaryota</taxon>
        <taxon>Fungi</taxon>
        <taxon>Dikarya</taxon>
        <taxon>Basidiomycota</taxon>
        <taxon>Agaricomycotina</taxon>
        <taxon>Tremellomycetes</taxon>
        <taxon>Tremellales</taxon>
        <taxon>Cryptococcaceae</taxon>
        <taxon>Cryptococcus</taxon>
        <taxon>Cryptococcus gattii species complex</taxon>
    </lineage>
</organism>
<evidence type="ECO:0000256" key="13">
    <source>
        <dbReference type="SAM" id="MobiDB-lite"/>
    </source>
</evidence>
<dbReference type="Pfam" id="PF23230">
    <property type="entry name" value="zf-C2H2_13"/>
    <property type="match status" value="1"/>
</dbReference>
<comment type="catalytic activity">
    <reaction evidence="1">
        <text>S-ubiquitinyl-[E2 ubiquitin-conjugating enzyme]-L-cysteine + [acceptor protein]-L-lysine = [E2 ubiquitin-conjugating enzyme]-L-cysteine + N(6)-ubiquitinyl-[acceptor protein]-L-lysine.</text>
        <dbReference type="EC" id="2.3.2.27"/>
    </reaction>
</comment>
<dbReference type="Pfam" id="PF23202">
    <property type="entry name" value="PAH_ZNF598"/>
    <property type="match status" value="1"/>
</dbReference>
<evidence type="ECO:0000256" key="8">
    <source>
        <dbReference type="ARBA" id="ARBA00022723"/>
    </source>
</evidence>
<dbReference type="InterPro" id="IPR041888">
    <property type="entry name" value="RING-HC_ZNF598/HEL2"/>
</dbReference>